<proteinExistence type="predicted"/>
<dbReference type="EMBL" id="MH908883">
    <property type="protein sequence ID" value="AYM52762.1"/>
    <property type="molecule type" value="Genomic_DNA"/>
</dbReference>
<evidence type="ECO:0000313" key="1">
    <source>
        <dbReference type="EMBL" id="AYM52762.1"/>
    </source>
</evidence>
<protein>
    <submittedName>
        <fullName evidence="1">Uncharacterized protein</fullName>
    </submittedName>
</protein>
<reference evidence="1" key="1">
    <citation type="journal article" date="2018" name="J. Ind. Microbiol. Biotechnol.">
        <title>Genome mining reveals uncommon alkylpyrones as type III PKS products from myxobacteria.</title>
        <authorList>
            <person name="Hug J.J."/>
            <person name="Panter F."/>
            <person name="Krug D."/>
            <person name="Muller R."/>
        </authorList>
    </citation>
    <scope>NUCLEOTIDE SEQUENCE</scope>
    <source>
        <strain evidence="1">MCy8408</strain>
    </source>
</reference>
<accession>A0A3Q8I1Y6</accession>
<dbReference type="AlphaFoldDB" id="A0A3Q8I1Y6"/>
<sequence>MPSRRLTFYENRLNPRRDGYFPSPTPANHPELLREAERRLWLRTEEIFELLKVGRFGQLQELLSIYHASTDGVLRATIGTLLGDAATFDCFQQMREDLERVQTAAKETRRQDELYDYRDMALDFCDAFSAWGLLDAVPVIVDHYLSLRINKVTDIRSFPVLLSTMLEQEVSIISTEPPEDGLDEYLGLILHRHETLRSQYGGGDVLLFQGMQAGVKNYANILAHGMETAGHLKLELRRRFEASTGIDCHDMYSNGVFQPLAAARIAESFLNSPEAAKYQDGARYFFGHRIPD</sequence>
<name>A0A3Q8I1Y6_9BACT</name>
<organism evidence="1">
    <name type="scientific">Archangium disciforme</name>
    <dbReference type="NCBI Taxonomy" id="38"/>
    <lineage>
        <taxon>Bacteria</taxon>
        <taxon>Pseudomonadati</taxon>
        <taxon>Myxococcota</taxon>
        <taxon>Myxococcia</taxon>
        <taxon>Myxococcales</taxon>
        <taxon>Cystobacterineae</taxon>
        <taxon>Archangiaceae</taxon>
        <taxon>Archangium</taxon>
    </lineage>
</organism>